<organism evidence="3 4">
    <name type="scientific">Serinicoccus hydrothermalis</name>
    <dbReference type="NCBI Taxonomy" id="1758689"/>
    <lineage>
        <taxon>Bacteria</taxon>
        <taxon>Bacillati</taxon>
        <taxon>Actinomycetota</taxon>
        <taxon>Actinomycetes</taxon>
        <taxon>Micrococcales</taxon>
        <taxon>Ornithinimicrobiaceae</taxon>
        <taxon>Serinicoccus</taxon>
    </lineage>
</organism>
<feature type="domain" description="Aminoglycoside phosphotransferase" evidence="2">
    <location>
        <begin position="24"/>
        <end position="240"/>
    </location>
</feature>
<dbReference type="Proteomes" id="UP000092482">
    <property type="component" value="Chromosome"/>
</dbReference>
<dbReference type="AlphaFoldDB" id="A0A1B1NG52"/>
<dbReference type="Pfam" id="PF01636">
    <property type="entry name" value="APH"/>
    <property type="match status" value="1"/>
</dbReference>
<evidence type="ECO:0000259" key="2">
    <source>
        <dbReference type="Pfam" id="PF01636"/>
    </source>
</evidence>
<evidence type="ECO:0000256" key="1">
    <source>
        <dbReference type="SAM" id="MobiDB-lite"/>
    </source>
</evidence>
<dbReference type="SUPFAM" id="SSF56112">
    <property type="entry name" value="Protein kinase-like (PK-like)"/>
    <property type="match status" value="1"/>
</dbReference>
<keyword evidence="3" id="KW-0808">Transferase</keyword>
<name>A0A1B1NG52_9MICO</name>
<feature type="compositionally biased region" description="Acidic residues" evidence="1">
    <location>
        <begin position="386"/>
        <end position="405"/>
    </location>
</feature>
<feature type="compositionally biased region" description="Acidic residues" evidence="1">
    <location>
        <begin position="500"/>
        <end position="510"/>
    </location>
</feature>
<feature type="compositionally biased region" description="Basic and acidic residues" evidence="1">
    <location>
        <begin position="463"/>
        <end position="474"/>
    </location>
</feature>
<feature type="compositionally biased region" description="Acidic residues" evidence="1">
    <location>
        <begin position="325"/>
        <end position="342"/>
    </location>
</feature>
<dbReference type="EMBL" id="CP014989">
    <property type="protein sequence ID" value="ANS80418.1"/>
    <property type="molecule type" value="Genomic_DNA"/>
</dbReference>
<accession>A0A1B1NG52</accession>
<reference evidence="3 4" key="1">
    <citation type="submission" date="2016-03" db="EMBL/GenBank/DDBJ databases">
        <title>Shallow-sea hydrothermal system.</title>
        <authorList>
            <person name="Tang K."/>
        </authorList>
    </citation>
    <scope>NUCLEOTIDE SEQUENCE [LARGE SCALE GENOMIC DNA]</scope>
    <source>
        <strain evidence="3 4">JLT9</strain>
    </source>
</reference>
<feature type="compositionally biased region" description="Acidic residues" evidence="1">
    <location>
        <begin position="425"/>
        <end position="441"/>
    </location>
</feature>
<dbReference type="GO" id="GO:0016740">
    <property type="term" value="F:transferase activity"/>
    <property type="evidence" value="ECO:0007669"/>
    <property type="project" value="UniProtKB-KW"/>
</dbReference>
<proteinExistence type="predicted"/>
<feature type="region of interest" description="Disordered" evidence="1">
    <location>
        <begin position="322"/>
        <end position="548"/>
    </location>
</feature>
<evidence type="ECO:0000313" key="3">
    <source>
        <dbReference type="EMBL" id="ANS80418.1"/>
    </source>
</evidence>
<dbReference type="KEGG" id="serj:SGUI_3022"/>
<dbReference type="Gene3D" id="3.90.1200.10">
    <property type="match status" value="1"/>
</dbReference>
<feature type="compositionally biased region" description="Acidic residues" evidence="1">
    <location>
        <begin position="477"/>
        <end position="490"/>
    </location>
</feature>
<dbReference type="InterPro" id="IPR011009">
    <property type="entry name" value="Kinase-like_dom_sf"/>
</dbReference>
<keyword evidence="4" id="KW-1185">Reference proteome</keyword>
<dbReference type="STRING" id="1758689.SGUI_3022"/>
<dbReference type="InterPro" id="IPR002575">
    <property type="entry name" value="Aminoglycoside_PTrfase"/>
</dbReference>
<gene>
    <name evidence="3" type="ORF">SGUI_3022</name>
</gene>
<sequence>MKPVAVAAMGVEPGEETELQQAVVEDATGRRWLVRSPLTAVTGARLRRNDELVRQLSRHVPFKVPAPVGYAAVGQEGHAAVYQHVEGSTLDFAQLPAGAGLSHAVGRALAAIHNIPPAVFEQQDVPSFDAAGCRQRLISEVDRAAESGRVPTRLLARWEEAFDAAPLWQFASTPVHGAFRGGTVVVAFADESAESGRVVAVTDWDEAIVGDPAADMADLYTRASPGAWEAVLDSYALARAQRPDPYLHARARLLAETWRLRGLAHHVAAGDEEATRRLVEALRRMDRLTEDEDSLVPATARAAGAAGAAGVAAVVPAGAAAVSDDPFEDDRELVEDPADDASEWPGPPVEDLEDDDVEHEDVDDAGGVHALGDVEHGAPGTAVDGPVEDDEPDDDPDEPLDDPDLESPRRDPFLDDGDPDPHPDDPDDLADPAIQPDDDITTEVPVPTFGPGQGSGDDPSAGEADKDPTARAVEDSAAPEEGPEVEDPAPDVDGPAGDASQEEEVEDEAPGDGAPEAVDEDAPDEDLLDDDTRLHELYGMPAEEDPRT</sequence>
<protein>
    <submittedName>
        <fullName evidence="3">Macrolide 2'-phosphotransferase</fullName>
    </submittedName>
</protein>
<evidence type="ECO:0000313" key="4">
    <source>
        <dbReference type="Proteomes" id="UP000092482"/>
    </source>
</evidence>
<feature type="compositionally biased region" description="Acidic residues" evidence="1">
    <location>
        <begin position="350"/>
        <end position="364"/>
    </location>
</feature>
<feature type="compositionally biased region" description="Acidic residues" evidence="1">
    <location>
        <begin position="517"/>
        <end position="529"/>
    </location>
</feature>
<feature type="compositionally biased region" description="Basic and acidic residues" evidence="1">
    <location>
        <begin position="406"/>
        <end position="424"/>
    </location>
</feature>